<accession>A0ABT1NKW3</accession>
<dbReference type="Gene3D" id="3.30.2290.10">
    <property type="entry name" value="PmbA/TldD superfamily"/>
    <property type="match status" value="1"/>
</dbReference>
<evidence type="ECO:0000313" key="6">
    <source>
        <dbReference type="Proteomes" id="UP001651880"/>
    </source>
</evidence>
<dbReference type="PANTHER" id="PTHR43421:SF1">
    <property type="entry name" value="METALLOPROTEASE PMBA"/>
    <property type="match status" value="1"/>
</dbReference>
<name>A0ABT1NKW3_9FIRM</name>
<feature type="domain" description="Metalloprotease TldD/E N-terminal" evidence="2">
    <location>
        <begin position="22"/>
        <end position="86"/>
    </location>
</feature>
<evidence type="ECO:0000259" key="2">
    <source>
        <dbReference type="Pfam" id="PF01523"/>
    </source>
</evidence>
<dbReference type="Pfam" id="PF19289">
    <property type="entry name" value="PmbA_TldD_3rd"/>
    <property type="match status" value="1"/>
</dbReference>
<feature type="domain" description="Metalloprotease TldD/E central" evidence="4">
    <location>
        <begin position="114"/>
        <end position="217"/>
    </location>
</feature>
<dbReference type="InterPro" id="IPR045570">
    <property type="entry name" value="Metalloprtase-TldD/E_cen_dom"/>
</dbReference>
<dbReference type="SUPFAM" id="SSF111283">
    <property type="entry name" value="Putative modulator of DNA gyrase, PmbA/TldD"/>
    <property type="match status" value="1"/>
</dbReference>
<dbReference type="RefSeq" id="WP_255229309.1">
    <property type="nucleotide sequence ID" value="NZ_JAJEKE010000029.1"/>
</dbReference>
<comment type="caution">
    <text evidence="5">The sequence shown here is derived from an EMBL/GenBank/DDBJ whole genome shotgun (WGS) entry which is preliminary data.</text>
</comment>
<dbReference type="InterPro" id="IPR002510">
    <property type="entry name" value="Metalloprtase-TldD/E_N"/>
</dbReference>
<dbReference type="EMBL" id="JAJEKE010000029">
    <property type="protein sequence ID" value="MCQ1531744.1"/>
    <property type="molecule type" value="Genomic_DNA"/>
</dbReference>
<feature type="domain" description="Metalloprotease TldD/E C-terminal" evidence="3">
    <location>
        <begin position="225"/>
        <end position="449"/>
    </location>
</feature>
<dbReference type="InterPro" id="IPR036059">
    <property type="entry name" value="TldD/PmbA_sf"/>
</dbReference>
<gene>
    <name evidence="5" type="ORF">LJD61_19685</name>
</gene>
<evidence type="ECO:0000259" key="4">
    <source>
        <dbReference type="Pfam" id="PF19290"/>
    </source>
</evidence>
<evidence type="ECO:0000313" key="5">
    <source>
        <dbReference type="EMBL" id="MCQ1531744.1"/>
    </source>
</evidence>
<reference evidence="5 6" key="1">
    <citation type="submission" date="2021-10" db="EMBL/GenBank/DDBJ databases">
        <title>Lutispora strain m25 sp. nov., a thermophilic, non-spore-forming bacterium isolated from a lab-scale methanogenic bioreactor digesting anaerobic sludge.</title>
        <authorList>
            <person name="El Houari A."/>
            <person name="Mcdonald J."/>
        </authorList>
    </citation>
    <scope>NUCLEOTIDE SEQUENCE [LARGE SCALE GENOMIC DNA]</scope>
    <source>
        <strain evidence="6">m25</strain>
    </source>
</reference>
<dbReference type="Proteomes" id="UP001651880">
    <property type="component" value="Unassembled WGS sequence"/>
</dbReference>
<dbReference type="InterPro" id="IPR045569">
    <property type="entry name" value="Metalloprtase-TldD/E_C"/>
</dbReference>
<dbReference type="Pfam" id="PF01523">
    <property type="entry name" value="PmbA_TldD_1st"/>
    <property type="match status" value="1"/>
</dbReference>
<dbReference type="InterPro" id="IPR047657">
    <property type="entry name" value="PmbA"/>
</dbReference>
<comment type="similarity">
    <text evidence="1">Belongs to the peptidase U62 family.</text>
</comment>
<proteinExistence type="inferred from homology"/>
<organism evidence="5 6">
    <name type="scientific">Lutispora saccharofermentans</name>
    <dbReference type="NCBI Taxonomy" id="3024236"/>
    <lineage>
        <taxon>Bacteria</taxon>
        <taxon>Bacillati</taxon>
        <taxon>Bacillota</taxon>
        <taxon>Clostridia</taxon>
        <taxon>Lutisporales</taxon>
        <taxon>Lutisporaceae</taxon>
        <taxon>Lutispora</taxon>
    </lineage>
</organism>
<sequence>MIIKDFADKLFSRAKEEGFTEYEIYYVDGDSFKVTIYKGEIDQYSLNSHRGLSFRGLYNGKMGYSYTEVLDDYAVEMLIKDARENALAIEDEEVDIIYGGQDSYAKISGFNEELSRMKADEKIKLALQLEKDTLAQSEKVKNIEDCMVVTGAGENRIINSKGLDLQYKSNTIYAIVAPVVEEGGKVNTAFAFRASDDSGEIDTMALAKEAVGDALANMGAESIPTGKYKVIIRNDVMADILDTFSGIFSAYNVQKGMSLLKGKVGADIASKAVTIIDDPLMEKGLASAPFDAEGVACHTKTVVEEGKLKTLLYNLKTALKDGVKSTGNASKGSYSSPVGVSPSNFYIKPGQKGMEELIKALGDGILITEVQGLHSGANGVSGDFSLAAKGFEIKNGKKIKPVEQITVAGNFYTLLRDVIEAGGDLKFGMPSGGCFGSPSLIIRELAVSGK</sequence>
<evidence type="ECO:0000259" key="3">
    <source>
        <dbReference type="Pfam" id="PF19289"/>
    </source>
</evidence>
<protein>
    <submittedName>
        <fullName evidence="5">TldD/PmbA family protein</fullName>
    </submittedName>
</protein>
<dbReference type="Pfam" id="PF19290">
    <property type="entry name" value="PmbA_TldD_2nd"/>
    <property type="match status" value="1"/>
</dbReference>
<dbReference type="InterPro" id="IPR035068">
    <property type="entry name" value="TldD/PmbA_N"/>
</dbReference>
<evidence type="ECO:0000256" key="1">
    <source>
        <dbReference type="ARBA" id="ARBA00005836"/>
    </source>
</evidence>
<dbReference type="PANTHER" id="PTHR43421">
    <property type="entry name" value="METALLOPROTEASE PMBA"/>
    <property type="match status" value="1"/>
</dbReference>
<keyword evidence="6" id="KW-1185">Reference proteome</keyword>